<dbReference type="Proteomes" id="UP000481153">
    <property type="component" value="Unassembled WGS sequence"/>
</dbReference>
<feature type="domain" description="Protein kinase" evidence="7">
    <location>
        <begin position="86"/>
        <end position="407"/>
    </location>
</feature>
<gene>
    <name evidence="8" type="ORF">Ae201684_003799</name>
</gene>
<dbReference type="InterPro" id="IPR008271">
    <property type="entry name" value="Ser/Thr_kinase_AS"/>
</dbReference>
<dbReference type="PANTHER" id="PTHR24058">
    <property type="entry name" value="DUAL SPECIFICITY PROTEIN KINASE"/>
    <property type="match status" value="1"/>
</dbReference>
<keyword evidence="9" id="KW-1185">Reference proteome</keyword>
<keyword evidence="4" id="KW-0418">Kinase</keyword>
<dbReference type="PROSITE" id="PS00108">
    <property type="entry name" value="PROTEIN_KINASE_ST"/>
    <property type="match status" value="1"/>
</dbReference>
<dbReference type="EMBL" id="VJMJ01000042">
    <property type="protein sequence ID" value="KAF0740910.1"/>
    <property type="molecule type" value="Genomic_DNA"/>
</dbReference>
<dbReference type="PROSITE" id="PS00107">
    <property type="entry name" value="PROTEIN_KINASE_ATP"/>
    <property type="match status" value="1"/>
</dbReference>
<evidence type="ECO:0000256" key="2">
    <source>
        <dbReference type="ARBA" id="ARBA00022679"/>
    </source>
</evidence>
<dbReference type="PROSITE" id="PS50011">
    <property type="entry name" value="PROTEIN_KINASE_DOM"/>
    <property type="match status" value="1"/>
</dbReference>
<proteinExistence type="predicted"/>
<dbReference type="SUPFAM" id="SSF56112">
    <property type="entry name" value="Protein kinase-like (PK-like)"/>
    <property type="match status" value="1"/>
</dbReference>
<keyword evidence="1" id="KW-0723">Serine/threonine-protein kinase</keyword>
<evidence type="ECO:0000256" key="1">
    <source>
        <dbReference type="ARBA" id="ARBA00022527"/>
    </source>
</evidence>
<sequence>MDIQEHGVMRPCVQMTLQLMTTYRRINMAYYKSKRTKTSPKALALSKIKPIVWDDEDEDKPVKKVNNIMADHYIPVENEILKGRYRITGTKLGMGSFGQVLEAYDQEAGTGVAIKIIKKQPHLALQAQTEIKILEYMHTNPSADRCHIVKLLDKFNHSDHECLVFPLCSFNLYDLQRSLQSKSIGLKLIRKMAKQIIESLGFLGDVGVIHCDLKPENIVLIRSNHSNIKVIDFGSSCQSDKRVYSYIQSRFYRAPEVLLGMKYTTAIDMWSLGCILVELHTGMPLFAGQDLHDQLRKIVQVLGMIPNGVLDKANAVLRSKYFERVVENGQYTRRYRLKTTSATELEALSLADRSLRSICLMDGRRLNSDTDHTQEDYDLFVDLVQRMLEIDPMRRITPLAALSHPFLQSDRQQRVPPTTIYADKKRTTVVERSSTHTSSIREEDAKHEDPHQVLIYLVLDVSSSVSIAIRHGILANLPHPLYGRDHLSFHAVLQEVEENIQSAVFFTEVGHDSDGGRDNLAGFTLVVDLAQAAPFTQLLAAGNHDQVDAVFFAQSANQLLVRRFVAVLGQAAQTSAARVQRLGAFMQTTLQTIVDQSLLQDFLESFHFSQFRHFHLDIVHFLGRHGAKLVSVLKSKSLMSHSKATPINARLSG</sequence>
<evidence type="ECO:0000313" key="9">
    <source>
        <dbReference type="Proteomes" id="UP000481153"/>
    </source>
</evidence>
<dbReference type="InterPro" id="IPR017441">
    <property type="entry name" value="Protein_kinase_ATP_BS"/>
</dbReference>
<dbReference type="Pfam" id="PF00069">
    <property type="entry name" value="Pkinase"/>
    <property type="match status" value="1"/>
</dbReference>
<dbReference type="InterPro" id="IPR050494">
    <property type="entry name" value="Ser_Thr_dual-spec_kinase"/>
</dbReference>
<reference evidence="8 9" key="1">
    <citation type="submission" date="2019-07" db="EMBL/GenBank/DDBJ databases">
        <title>Genomics analysis of Aphanomyces spp. identifies a new class of oomycete effector associated with host adaptation.</title>
        <authorList>
            <person name="Gaulin E."/>
        </authorList>
    </citation>
    <scope>NUCLEOTIDE SEQUENCE [LARGE SCALE GENOMIC DNA]</scope>
    <source>
        <strain evidence="8 9">ATCC 201684</strain>
    </source>
</reference>
<evidence type="ECO:0000256" key="5">
    <source>
        <dbReference type="ARBA" id="ARBA00022840"/>
    </source>
</evidence>
<dbReference type="InterPro" id="IPR011009">
    <property type="entry name" value="Kinase-like_dom_sf"/>
</dbReference>
<keyword evidence="2" id="KW-0808">Transferase</keyword>
<dbReference type="PANTHER" id="PTHR24058:SF28">
    <property type="entry name" value="SERINE_THREONINE-PROTEIN KINASE MINIBRAIN"/>
    <property type="match status" value="1"/>
</dbReference>
<dbReference type="VEuPathDB" id="FungiDB:AeMF1_011547"/>
<dbReference type="GO" id="GO:0005524">
    <property type="term" value="F:ATP binding"/>
    <property type="evidence" value="ECO:0007669"/>
    <property type="project" value="UniProtKB-UniRule"/>
</dbReference>
<evidence type="ECO:0000256" key="6">
    <source>
        <dbReference type="PROSITE-ProRule" id="PRU10141"/>
    </source>
</evidence>
<protein>
    <recommendedName>
        <fullName evidence="7">Protein kinase domain-containing protein</fullName>
    </recommendedName>
</protein>
<dbReference type="GO" id="GO:0004674">
    <property type="term" value="F:protein serine/threonine kinase activity"/>
    <property type="evidence" value="ECO:0007669"/>
    <property type="project" value="UniProtKB-KW"/>
</dbReference>
<name>A0A6G0XKI4_9STRA</name>
<dbReference type="InterPro" id="IPR000719">
    <property type="entry name" value="Prot_kinase_dom"/>
</dbReference>
<feature type="binding site" evidence="6">
    <location>
        <position position="119"/>
    </location>
    <ligand>
        <name>ATP</name>
        <dbReference type="ChEBI" id="CHEBI:30616"/>
    </ligand>
</feature>
<evidence type="ECO:0000256" key="3">
    <source>
        <dbReference type="ARBA" id="ARBA00022741"/>
    </source>
</evidence>
<comment type="caution">
    <text evidence="8">The sequence shown here is derived from an EMBL/GenBank/DDBJ whole genome shotgun (WGS) entry which is preliminary data.</text>
</comment>
<dbReference type="SMART" id="SM00220">
    <property type="entry name" value="S_TKc"/>
    <property type="match status" value="1"/>
</dbReference>
<evidence type="ECO:0000313" key="8">
    <source>
        <dbReference type="EMBL" id="KAF0740910.1"/>
    </source>
</evidence>
<keyword evidence="3 6" id="KW-0547">Nucleotide-binding</keyword>
<dbReference type="Gene3D" id="1.10.510.10">
    <property type="entry name" value="Transferase(Phosphotransferase) domain 1"/>
    <property type="match status" value="1"/>
</dbReference>
<evidence type="ECO:0000259" key="7">
    <source>
        <dbReference type="PROSITE" id="PS50011"/>
    </source>
</evidence>
<organism evidence="8 9">
    <name type="scientific">Aphanomyces euteiches</name>
    <dbReference type="NCBI Taxonomy" id="100861"/>
    <lineage>
        <taxon>Eukaryota</taxon>
        <taxon>Sar</taxon>
        <taxon>Stramenopiles</taxon>
        <taxon>Oomycota</taxon>
        <taxon>Saprolegniomycetes</taxon>
        <taxon>Saprolegniales</taxon>
        <taxon>Verrucalvaceae</taxon>
        <taxon>Aphanomyces</taxon>
    </lineage>
</organism>
<accession>A0A6G0XKI4</accession>
<dbReference type="AlphaFoldDB" id="A0A6G0XKI4"/>
<dbReference type="Gene3D" id="3.30.200.20">
    <property type="entry name" value="Phosphorylase Kinase, domain 1"/>
    <property type="match status" value="1"/>
</dbReference>
<keyword evidence="5 6" id="KW-0067">ATP-binding</keyword>
<evidence type="ECO:0000256" key="4">
    <source>
        <dbReference type="ARBA" id="ARBA00022777"/>
    </source>
</evidence>